<evidence type="ECO:0000256" key="3">
    <source>
        <dbReference type="ARBA" id="ARBA00012573"/>
    </source>
</evidence>
<dbReference type="STRING" id="623744.A0A553Q587"/>
<evidence type="ECO:0000256" key="7">
    <source>
        <dbReference type="ARBA" id="ARBA00023242"/>
    </source>
</evidence>
<evidence type="ECO:0000256" key="11">
    <source>
        <dbReference type="SAM" id="MobiDB-lite"/>
    </source>
</evidence>
<dbReference type="FunFam" id="3.40.1350.10:FF:000001">
    <property type="entry name" value="tRNA-splicing endonuclease subunit Sen2"/>
    <property type="match status" value="1"/>
</dbReference>
<dbReference type="InterPro" id="IPR006676">
    <property type="entry name" value="tRNA_splic"/>
</dbReference>
<dbReference type="SUPFAM" id="SSF53032">
    <property type="entry name" value="tRNA-intron endonuclease catalytic domain-like"/>
    <property type="match status" value="1"/>
</dbReference>
<evidence type="ECO:0000256" key="2">
    <source>
        <dbReference type="ARBA" id="ARBA00008078"/>
    </source>
</evidence>
<organism evidence="14 15">
    <name type="scientific">Danionella cerebrum</name>
    <dbReference type="NCBI Taxonomy" id="2873325"/>
    <lineage>
        <taxon>Eukaryota</taxon>
        <taxon>Metazoa</taxon>
        <taxon>Chordata</taxon>
        <taxon>Craniata</taxon>
        <taxon>Vertebrata</taxon>
        <taxon>Euteleostomi</taxon>
        <taxon>Actinopterygii</taxon>
        <taxon>Neopterygii</taxon>
        <taxon>Teleostei</taxon>
        <taxon>Ostariophysi</taxon>
        <taxon>Cypriniformes</taxon>
        <taxon>Danionidae</taxon>
        <taxon>Danioninae</taxon>
        <taxon>Danionella</taxon>
    </lineage>
</organism>
<protein>
    <recommendedName>
        <fullName evidence="8 9">tRNA-splicing endonuclease subunit Sen2</fullName>
        <ecNumber evidence="3 9">4.6.1.16</ecNumber>
    </recommendedName>
</protein>
<comment type="caution">
    <text evidence="14">The sequence shown here is derived from an EMBL/GenBank/DDBJ whole genome shotgun (WGS) entry which is preliminary data.</text>
</comment>
<evidence type="ECO:0000256" key="4">
    <source>
        <dbReference type="ARBA" id="ARBA00022664"/>
    </source>
</evidence>
<dbReference type="InterPro" id="IPR011856">
    <property type="entry name" value="tRNA_endonuc-like_dom_sf"/>
</dbReference>
<gene>
    <name evidence="14" type="ORF">DNTS_023043</name>
</gene>
<keyword evidence="4" id="KW-0507">mRNA processing</keyword>
<dbReference type="PIRSF" id="PIRSF011789">
    <property type="entry name" value="tRNA_splic_SEN2"/>
    <property type="match status" value="1"/>
</dbReference>
<dbReference type="NCBIfam" id="TIGR00324">
    <property type="entry name" value="endA"/>
    <property type="match status" value="1"/>
</dbReference>
<feature type="domain" description="tRNA intron endonuclease N-terminal" evidence="13">
    <location>
        <begin position="221"/>
        <end position="256"/>
    </location>
</feature>
<dbReference type="CDD" id="cd22363">
    <property type="entry name" value="tRNA-intron_lyase_C"/>
    <property type="match status" value="1"/>
</dbReference>
<dbReference type="GO" id="GO:0006397">
    <property type="term" value="P:mRNA processing"/>
    <property type="evidence" value="ECO:0007669"/>
    <property type="project" value="UniProtKB-KW"/>
</dbReference>
<comment type="similarity">
    <text evidence="2 9">Belongs to the tRNA-intron endonuclease family.</text>
</comment>
<evidence type="ECO:0000256" key="8">
    <source>
        <dbReference type="ARBA" id="ARBA00071058"/>
    </source>
</evidence>
<dbReference type="InterPro" id="IPR016589">
    <property type="entry name" value="tRNA_splic_SEN2"/>
</dbReference>
<keyword evidence="6 9" id="KW-0456">Lyase</keyword>
<accession>A0A553Q587</accession>
<reference evidence="14 15" key="1">
    <citation type="journal article" date="2019" name="Sci. Data">
        <title>Hybrid genome assembly and annotation of Danionella translucida.</title>
        <authorList>
            <person name="Kadobianskyi M."/>
            <person name="Schulze L."/>
            <person name="Schuelke M."/>
            <person name="Judkewitz B."/>
        </authorList>
    </citation>
    <scope>NUCLEOTIDE SEQUENCE [LARGE SCALE GENOMIC DNA]</scope>
    <source>
        <strain evidence="14 15">Bolton</strain>
    </source>
</reference>
<evidence type="ECO:0000256" key="6">
    <source>
        <dbReference type="ARBA" id="ARBA00023239"/>
    </source>
</evidence>
<dbReference type="GO" id="GO:0003676">
    <property type="term" value="F:nucleic acid binding"/>
    <property type="evidence" value="ECO:0007669"/>
    <property type="project" value="InterPro"/>
</dbReference>
<sequence length="392" mass="44593">MTEAVFHAPKRRARVYEQFEAPLPVSPCAEDGRDVIVCRAEVICDNVIITNLEHIQHLYSRGYFGKGLFSRSRPEHMISQRWRNAGGRCLPVISASEYEKRLALAREALDLQGLEEESVHDVLQVLSKPVEFEGPRAEAIDATLTDDSGLLDRSEGASGRPRREGNPRFDPLAQLSPPEKPCLEAEPSANHHEYVLVEEGDGNSDADGRKLQCRINPFSILEYLQLSYEEAFFLTYALGCLSVFHNEESLSVAELWRKFRSLQPNFCFSYAVYHYFRSKGWVPKTGIKYGTDFMLYRKGPPFYHAGYSVVVERVEESCSGFSLRPFTWRSLAALSRITGNVSKELMLCFVITPSDLSEDLLSTPQCLRRFTLQEVVLSRWVSSRERSDQDET</sequence>
<keyword evidence="5 9" id="KW-0819">tRNA processing</keyword>
<dbReference type="GO" id="GO:0000214">
    <property type="term" value="C:tRNA-intron endonuclease complex"/>
    <property type="evidence" value="ECO:0007669"/>
    <property type="project" value="UniProtKB-UniRule"/>
</dbReference>
<feature type="compositionally biased region" description="Basic and acidic residues" evidence="11">
    <location>
        <begin position="150"/>
        <end position="167"/>
    </location>
</feature>
<reference evidence="14" key="2">
    <citation type="submission" date="2019-04" db="EMBL/GenBank/DDBJ databases">
        <authorList>
            <person name="Kadobianskyi M."/>
            <person name="Schulze L."/>
            <person name="Schuelke M."/>
            <person name="Judkewitz B."/>
        </authorList>
    </citation>
    <scope>NUCLEOTIDE SEQUENCE</scope>
    <source>
        <strain evidence="14">Bolton</strain>
        <tissue evidence="14">Whole-body</tissue>
    </source>
</reference>
<comment type="function">
    <text evidence="9">Constitutes one of the two catalytic subunit of the tRNA-splicing endonuclease complex, a complex responsible for identification and cleavage of the splice sites in pre-tRNA. It cleaves pre-tRNA at the 5'- and 3'-splice sites to release the intron. The products are an intron and two tRNA half-molecules bearing 2',3'-cyclic phosphate and 5'-OH termini. There are no conserved sequences at the splice sites, but the intron is invariably located at the same site in the gene, placing the splice sites an invariant distance from the constant structural features of the tRNA body.</text>
</comment>
<dbReference type="GO" id="GO:0005737">
    <property type="term" value="C:cytoplasm"/>
    <property type="evidence" value="ECO:0007669"/>
    <property type="project" value="TreeGrafter"/>
</dbReference>
<comment type="subcellular location">
    <subcellularLocation>
        <location evidence="1 9">Nucleus</location>
    </subcellularLocation>
</comment>
<dbReference type="InterPro" id="IPR006677">
    <property type="entry name" value="tRNA_intron_Endonuc_cat-like"/>
</dbReference>
<feature type="region of interest" description="Disordered" evidence="11">
    <location>
        <begin position="143"/>
        <end position="177"/>
    </location>
</feature>
<dbReference type="PANTHER" id="PTHR21227">
    <property type="entry name" value="TRNA-SPLICING ENDONUCLEASE SUBUNIT SEN2"/>
    <property type="match status" value="1"/>
</dbReference>
<feature type="active site" evidence="10">
    <location>
        <position position="304"/>
    </location>
</feature>
<dbReference type="Pfam" id="PF02778">
    <property type="entry name" value="tRNA_int_endo_N"/>
    <property type="match status" value="1"/>
</dbReference>
<keyword evidence="15" id="KW-1185">Reference proteome</keyword>
<feature type="domain" description="tRNA intron endonuclease catalytic" evidence="12">
    <location>
        <begin position="266"/>
        <end position="350"/>
    </location>
</feature>
<dbReference type="EMBL" id="SRMA01026312">
    <property type="protein sequence ID" value="TRY85100.1"/>
    <property type="molecule type" value="Genomic_DNA"/>
</dbReference>
<evidence type="ECO:0000256" key="5">
    <source>
        <dbReference type="ARBA" id="ARBA00022694"/>
    </source>
</evidence>
<keyword evidence="7 9" id="KW-0539">Nucleus</keyword>
<evidence type="ECO:0000259" key="12">
    <source>
        <dbReference type="Pfam" id="PF01974"/>
    </source>
</evidence>
<dbReference type="InterPro" id="IPR036167">
    <property type="entry name" value="tRNA_intron_Endo_cat-like_sf"/>
</dbReference>
<dbReference type="EC" id="4.6.1.16" evidence="3 9"/>
<evidence type="ECO:0000313" key="15">
    <source>
        <dbReference type="Proteomes" id="UP000316079"/>
    </source>
</evidence>
<evidence type="ECO:0000256" key="10">
    <source>
        <dbReference type="PIRSR" id="PIRSR011789-1"/>
    </source>
</evidence>
<dbReference type="InterPro" id="IPR006678">
    <property type="entry name" value="tRNA_intron_Endonuc_N"/>
</dbReference>
<dbReference type="GO" id="GO:0000379">
    <property type="term" value="P:tRNA-type intron splice site recognition and cleavage"/>
    <property type="evidence" value="ECO:0007669"/>
    <property type="project" value="TreeGrafter"/>
</dbReference>
<dbReference type="Proteomes" id="UP000316079">
    <property type="component" value="Unassembled WGS sequence"/>
</dbReference>
<dbReference type="OrthoDB" id="10249562at2759"/>
<dbReference type="PANTHER" id="PTHR21227:SF0">
    <property type="entry name" value="TRNA-SPLICING ENDONUCLEASE SUBUNIT SEN2"/>
    <property type="match status" value="1"/>
</dbReference>
<dbReference type="GO" id="GO:0000213">
    <property type="term" value="F:tRNA-intron lyase activity"/>
    <property type="evidence" value="ECO:0007669"/>
    <property type="project" value="UniProtKB-UniRule"/>
</dbReference>
<dbReference type="AlphaFoldDB" id="A0A553Q587"/>
<feature type="active site" evidence="10">
    <location>
        <position position="343"/>
    </location>
</feature>
<dbReference type="Gene3D" id="3.40.1350.10">
    <property type="match status" value="1"/>
</dbReference>
<evidence type="ECO:0000259" key="13">
    <source>
        <dbReference type="Pfam" id="PF02778"/>
    </source>
</evidence>
<proteinExistence type="inferred from homology"/>
<dbReference type="Pfam" id="PF01974">
    <property type="entry name" value="tRNA_int_endo"/>
    <property type="match status" value="1"/>
</dbReference>
<dbReference type="EMBL" id="SRMA01026312">
    <property type="protein sequence ID" value="TRY85099.1"/>
    <property type="molecule type" value="Genomic_DNA"/>
</dbReference>
<feature type="active site" evidence="10">
    <location>
        <position position="296"/>
    </location>
</feature>
<evidence type="ECO:0000313" key="14">
    <source>
        <dbReference type="EMBL" id="TRY85098.1"/>
    </source>
</evidence>
<name>A0A553Q587_9TELE</name>
<dbReference type="EMBL" id="SRMA01026312">
    <property type="protein sequence ID" value="TRY85098.1"/>
    <property type="molecule type" value="Genomic_DNA"/>
</dbReference>
<evidence type="ECO:0000256" key="1">
    <source>
        <dbReference type="ARBA" id="ARBA00004123"/>
    </source>
</evidence>
<evidence type="ECO:0000256" key="9">
    <source>
        <dbReference type="PIRNR" id="PIRNR011789"/>
    </source>
</evidence>